<evidence type="ECO:0000313" key="7">
    <source>
        <dbReference type="EMBL" id="ORX43182.1"/>
    </source>
</evidence>
<evidence type="ECO:0000313" key="8">
    <source>
        <dbReference type="Proteomes" id="UP000242146"/>
    </source>
</evidence>
<dbReference type="OrthoDB" id="5407653at2759"/>
<feature type="compositionally biased region" description="Polar residues" evidence="5">
    <location>
        <begin position="1"/>
        <end position="10"/>
    </location>
</feature>
<dbReference type="InterPro" id="IPR036887">
    <property type="entry name" value="HTH_APSES_sf"/>
</dbReference>
<comment type="caution">
    <text evidence="7">The sequence shown here is derived from an EMBL/GenBank/DDBJ whole genome shotgun (WGS) entry which is preliminary data.</text>
</comment>
<dbReference type="Pfam" id="PF04383">
    <property type="entry name" value="KilA-N"/>
    <property type="match status" value="1"/>
</dbReference>
<sequence length="469" mass="51861">MYQYTNNSFPTFKDGSLPPPPPPPQETFYSSPQLQPTFSWYAQQPMAAASAPVLLPANPPAVPPKSHHPTPRPKITTSLWEDEGTVCYQVDANGICVARRQDNDMINGTKLLNVTGMSRGKRDGILKNEKGRVVVKVGAMHLKGVWVTFSRAKALAIQHNIEAVLHPLFVDDPSIYFYSNPMATHANYYIPTNHFQVAYTASAPALTSTAEEVYAPHRHAQQQRQPTTNYPSTSSLSLASMEHLPAAPSVPSMEFSTQEFMAYREQQHQGFPSDQPQHQLTRTPPPSSSSLEHLDQPSLLDYTTHKGSSSLFSLPVTDSSPATPSQQSLFYDTTNTASFSPSPLSMYYSSQPSQRMVSPQKQRRPSLQQPQRHYPQTVQPQQQQPSASSSSLHLPVAPTLPSNTTLDSSFYYTHPCSSTLNLSGSEDGVAKTEPVPFDQATLDYYNTYTPHPTYTSAPTYSSHPTSQAW</sequence>
<dbReference type="GO" id="GO:0043565">
    <property type="term" value="F:sequence-specific DNA binding"/>
    <property type="evidence" value="ECO:0007669"/>
    <property type="project" value="TreeGrafter"/>
</dbReference>
<feature type="region of interest" description="Disordered" evidence="5">
    <location>
        <begin position="342"/>
        <end position="399"/>
    </location>
</feature>
<protein>
    <recommendedName>
        <fullName evidence="6">HTH APSES-type domain-containing protein</fullName>
    </recommendedName>
</protein>
<accession>A0A1X2G2W1</accession>
<keyword evidence="3" id="KW-0238">DNA-binding</keyword>
<dbReference type="PANTHER" id="PTHR47792:SF1">
    <property type="entry name" value="PROTEIN SOK2-RELATED"/>
    <property type="match status" value="1"/>
</dbReference>
<dbReference type="PROSITE" id="PS51299">
    <property type="entry name" value="HTH_APSES"/>
    <property type="match status" value="1"/>
</dbReference>
<keyword evidence="4" id="KW-0804">Transcription</keyword>
<dbReference type="SUPFAM" id="SSF54616">
    <property type="entry name" value="DNA-binding domain of Mlu1-box binding protein MBP1"/>
    <property type="match status" value="1"/>
</dbReference>
<dbReference type="Gene3D" id="3.10.260.10">
    <property type="entry name" value="Transcription regulator HTH, APSES-type DNA-binding domain"/>
    <property type="match status" value="1"/>
</dbReference>
<comment type="similarity">
    <text evidence="1">Belongs to the EFG1/PHD1/stuA family.</text>
</comment>
<evidence type="ECO:0000256" key="3">
    <source>
        <dbReference type="ARBA" id="ARBA00023125"/>
    </source>
</evidence>
<evidence type="ECO:0000256" key="2">
    <source>
        <dbReference type="ARBA" id="ARBA00023015"/>
    </source>
</evidence>
<evidence type="ECO:0000256" key="4">
    <source>
        <dbReference type="ARBA" id="ARBA00023163"/>
    </source>
</evidence>
<dbReference type="PANTHER" id="PTHR47792">
    <property type="entry name" value="PROTEIN SOK2-RELATED"/>
    <property type="match status" value="1"/>
</dbReference>
<feature type="region of interest" description="Disordered" evidence="5">
    <location>
        <begin position="1"/>
        <end position="32"/>
    </location>
</feature>
<keyword evidence="8" id="KW-1185">Reference proteome</keyword>
<evidence type="ECO:0000259" key="6">
    <source>
        <dbReference type="PROSITE" id="PS51299"/>
    </source>
</evidence>
<feature type="region of interest" description="Disordered" evidence="5">
    <location>
        <begin position="216"/>
        <end position="235"/>
    </location>
</feature>
<organism evidence="7 8">
    <name type="scientific">Hesseltinella vesiculosa</name>
    <dbReference type="NCBI Taxonomy" id="101127"/>
    <lineage>
        <taxon>Eukaryota</taxon>
        <taxon>Fungi</taxon>
        <taxon>Fungi incertae sedis</taxon>
        <taxon>Mucoromycota</taxon>
        <taxon>Mucoromycotina</taxon>
        <taxon>Mucoromycetes</taxon>
        <taxon>Mucorales</taxon>
        <taxon>Cunninghamellaceae</taxon>
        <taxon>Hesseltinella</taxon>
    </lineage>
</organism>
<dbReference type="GO" id="GO:0045944">
    <property type="term" value="P:positive regulation of transcription by RNA polymerase II"/>
    <property type="evidence" value="ECO:0007669"/>
    <property type="project" value="TreeGrafter"/>
</dbReference>
<dbReference type="EMBL" id="MCGT01000057">
    <property type="protein sequence ID" value="ORX43182.1"/>
    <property type="molecule type" value="Genomic_DNA"/>
</dbReference>
<dbReference type="InterPro" id="IPR003163">
    <property type="entry name" value="Tscrpt_reg_HTH_APSES-type"/>
</dbReference>
<proteinExistence type="inferred from homology"/>
<keyword evidence="2" id="KW-0805">Transcription regulation</keyword>
<dbReference type="InterPro" id="IPR029790">
    <property type="entry name" value="EFG1/Phd1/StuA"/>
</dbReference>
<evidence type="ECO:0000256" key="1">
    <source>
        <dbReference type="ARBA" id="ARBA00007247"/>
    </source>
</evidence>
<dbReference type="Proteomes" id="UP000242146">
    <property type="component" value="Unassembled WGS sequence"/>
</dbReference>
<feature type="region of interest" description="Disordered" evidence="5">
    <location>
        <begin position="266"/>
        <end position="294"/>
    </location>
</feature>
<dbReference type="AlphaFoldDB" id="A0A1X2G2W1"/>
<dbReference type="GO" id="GO:0003700">
    <property type="term" value="F:DNA-binding transcription factor activity"/>
    <property type="evidence" value="ECO:0007669"/>
    <property type="project" value="TreeGrafter"/>
</dbReference>
<reference evidence="7 8" key="1">
    <citation type="submission" date="2016-07" db="EMBL/GenBank/DDBJ databases">
        <title>Pervasive Adenine N6-methylation of Active Genes in Fungi.</title>
        <authorList>
            <consortium name="DOE Joint Genome Institute"/>
            <person name="Mondo S.J."/>
            <person name="Dannebaum R.O."/>
            <person name="Kuo R.C."/>
            <person name="Labutti K."/>
            <person name="Haridas S."/>
            <person name="Kuo A."/>
            <person name="Salamov A."/>
            <person name="Ahrendt S.R."/>
            <person name="Lipzen A."/>
            <person name="Sullivan W."/>
            <person name="Andreopoulos W.B."/>
            <person name="Clum A."/>
            <person name="Lindquist E."/>
            <person name="Daum C."/>
            <person name="Ramamoorthy G.K."/>
            <person name="Gryganskyi A."/>
            <person name="Culley D."/>
            <person name="Magnuson J.K."/>
            <person name="James T.Y."/>
            <person name="O'Malley M.A."/>
            <person name="Stajich J.E."/>
            <person name="Spatafora J.W."/>
            <person name="Visel A."/>
            <person name="Grigoriev I.V."/>
        </authorList>
    </citation>
    <scope>NUCLEOTIDE SEQUENCE [LARGE SCALE GENOMIC DNA]</scope>
    <source>
        <strain evidence="7 8">NRRL 3301</strain>
    </source>
</reference>
<dbReference type="InterPro" id="IPR018004">
    <property type="entry name" value="KilA/APSES_HTH"/>
</dbReference>
<feature type="compositionally biased region" description="Polar residues" evidence="5">
    <location>
        <begin position="268"/>
        <end position="282"/>
    </location>
</feature>
<name>A0A1X2G2W1_9FUNG</name>
<feature type="compositionally biased region" description="Low complexity" evidence="5">
    <location>
        <begin position="375"/>
        <end position="397"/>
    </location>
</feature>
<gene>
    <name evidence="7" type="ORF">DM01DRAFT_1313125</name>
</gene>
<feature type="compositionally biased region" description="Polar residues" evidence="5">
    <location>
        <begin position="342"/>
        <end position="371"/>
    </location>
</feature>
<dbReference type="SMART" id="SM01252">
    <property type="entry name" value="KilA-N"/>
    <property type="match status" value="1"/>
</dbReference>
<dbReference type="STRING" id="101127.A0A1X2G2W1"/>
<evidence type="ECO:0000256" key="5">
    <source>
        <dbReference type="SAM" id="MobiDB-lite"/>
    </source>
</evidence>
<feature type="compositionally biased region" description="Polar residues" evidence="5">
    <location>
        <begin position="222"/>
        <end position="235"/>
    </location>
</feature>
<dbReference type="GO" id="GO:0005634">
    <property type="term" value="C:nucleus"/>
    <property type="evidence" value="ECO:0007669"/>
    <property type="project" value="TreeGrafter"/>
</dbReference>
<feature type="region of interest" description="Disordered" evidence="5">
    <location>
        <begin position="57"/>
        <end position="76"/>
    </location>
</feature>
<feature type="domain" description="HTH APSES-type" evidence="6">
    <location>
        <begin position="74"/>
        <end position="181"/>
    </location>
</feature>